<comment type="caution">
    <text evidence="1">The sequence shown here is derived from an EMBL/GenBank/DDBJ whole genome shotgun (WGS) entry which is preliminary data.</text>
</comment>
<dbReference type="Proteomes" id="UP000030408">
    <property type="component" value="Unassembled WGS sequence"/>
</dbReference>
<proteinExistence type="predicted"/>
<evidence type="ECO:0000313" key="1">
    <source>
        <dbReference type="EMBL" id="KGR74851.1"/>
    </source>
</evidence>
<dbReference type="EMBL" id="JPVO01000053">
    <property type="protein sequence ID" value="KGR74851.1"/>
    <property type="molecule type" value="Genomic_DNA"/>
</dbReference>
<gene>
    <name evidence="1" type="ORF">CD33_13850</name>
</gene>
<name>A0A0A3HQK9_9BACL</name>
<protein>
    <submittedName>
        <fullName evidence="1">Uncharacterized protein</fullName>
    </submittedName>
</protein>
<organism evidence="1 2">
    <name type="scientific">Ureibacillus sinduriensis BLB-1 = JCM 15800</name>
    <dbReference type="NCBI Taxonomy" id="1384057"/>
    <lineage>
        <taxon>Bacteria</taxon>
        <taxon>Bacillati</taxon>
        <taxon>Bacillota</taxon>
        <taxon>Bacilli</taxon>
        <taxon>Bacillales</taxon>
        <taxon>Caryophanaceae</taxon>
        <taxon>Ureibacillus</taxon>
    </lineage>
</organism>
<accession>A0A0A3HQK9</accession>
<reference evidence="1 2" key="1">
    <citation type="submission" date="2014-02" db="EMBL/GenBank/DDBJ databases">
        <title>Draft genome sequence of Lysinibacillus sinduriensis JCM 15800.</title>
        <authorList>
            <person name="Zhang F."/>
            <person name="Wang G."/>
            <person name="Zhang L."/>
        </authorList>
    </citation>
    <scope>NUCLEOTIDE SEQUENCE [LARGE SCALE GENOMIC DNA]</scope>
    <source>
        <strain evidence="1 2">JCM 15800</strain>
    </source>
</reference>
<dbReference type="RefSeq" id="WP_036201454.1">
    <property type="nucleotide sequence ID" value="NZ_AVCY01000003.1"/>
</dbReference>
<sequence length="90" mass="10738">MDNRYSILAKFREGQYFYLNFNNPKILDCLEQVPPPQGLLALAEWPIYKHAEIEFFVELINGNISYYHLKDRRTKVMKTIKLDQTELDNN</sequence>
<dbReference type="AlphaFoldDB" id="A0A0A3HQK9"/>
<keyword evidence="2" id="KW-1185">Reference proteome</keyword>
<dbReference type="eggNOG" id="ENOG5030C11">
    <property type="taxonomic scope" value="Bacteria"/>
</dbReference>
<dbReference type="OrthoDB" id="2735547at2"/>
<evidence type="ECO:0000313" key="2">
    <source>
        <dbReference type="Proteomes" id="UP000030408"/>
    </source>
</evidence>